<accession>A0A3R8LNR4</accession>
<sequence>MRDAAGAPIIKPDALVAISVDRSLEMVVGLLGILKAGAAYVPVDPEYPAERIEYMLRDSQARVLLTQHRLLERLPASMQVDGSGIEEIMLLDDETTYAGQPEGNISREETGQTSSNLAYVIYTSGSTGQPKGVMIEHSGVGNLAQLLQKELRVDETSRVLQFASFSFDACVWEVVVSLLHGASLQLSTKERLMPGEPLRALLQERGITHAMLPPMALSALGEPEGLESLQAVSVGGDVCSPQLVQQWSDAAHFVNAYGPTEATVCATMFRVESEWAADAGQSLPIGGPVANARVYILDEQKQPVPLGVTGELYVGGAGVARGYLHRAELTAERFMDDPFGEEPGARMYRTGDLCMWRA</sequence>
<dbReference type="SUPFAM" id="SSF56801">
    <property type="entry name" value="Acetyl-CoA synthetase-like"/>
    <property type="match status" value="1"/>
</dbReference>
<feature type="non-terminal residue" evidence="4">
    <location>
        <position position="358"/>
    </location>
</feature>
<dbReference type="Gene3D" id="2.30.38.10">
    <property type="entry name" value="Luciferase, Domain 3"/>
    <property type="match status" value="1"/>
</dbReference>
<protein>
    <submittedName>
        <fullName evidence="4">Amino acid adenylation domain-containing protein</fullName>
    </submittedName>
</protein>
<evidence type="ECO:0000313" key="4">
    <source>
        <dbReference type="EMBL" id="RRN43388.1"/>
    </source>
</evidence>
<dbReference type="PANTHER" id="PTHR45527:SF1">
    <property type="entry name" value="FATTY ACID SYNTHASE"/>
    <property type="match status" value="1"/>
</dbReference>
<keyword evidence="2" id="KW-0597">Phosphoprotein</keyword>
<dbReference type="InterPro" id="IPR020459">
    <property type="entry name" value="AMP-binding"/>
</dbReference>
<dbReference type="InterPro" id="IPR010071">
    <property type="entry name" value="AA_adenyl_dom"/>
</dbReference>
<keyword evidence="5" id="KW-1185">Reference proteome</keyword>
<evidence type="ECO:0000256" key="1">
    <source>
        <dbReference type="ARBA" id="ARBA00022450"/>
    </source>
</evidence>
<dbReference type="PRINTS" id="PR00154">
    <property type="entry name" value="AMPBINDING"/>
</dbReference>
<gene>
    <name evidence="4" type="ORF">EHV23_15110</name>
</gene>
<dbReference type="FunFam" id="3.40.50.980:FF:000001">
    <property type="entry name" value="Non-ribosomal peptide synthetase"/>
    <property type="match status" value="1"/>
</dbReference>
<dbReference type="GO" id="GO:0043041">
    <property type="term" value="P:amino acid activation for nonribosomal peptide biosynthetic process"/>
    <property type="evidence" value="ECO:0007669"/>
    <property type="project" value="TreeGrafter"/>
</dbReference>
<evidence type="ECO:0000313" key="5">
    <source>
        <dbReference type="Proteomes" id="UP000270261"/>
    </source>
</evidence>
<dbReference type="GO" id="GO:0005737">
    <property type="term" value="C:cytoplasm"/>
    <property type="evidence" value="ECO:0007669"/>
    <property type="project" value="TreeGrafter"/>
</dbReference>
<dbReference type="EMBL" id="RRUE01000011">
    <property type="protein sequence ID" value="RRN43388.1"/>
    <property type="molecule type" value="Genomic_DNA"/>
</dbReference>
<feature type="domain" description="AMP-dependent synthetase/ligase" evidence="3">
    <location>
        <begin position="10"/>
        <end position="324"/>
    </location>
</feature>
<keyword evidence="1" id="KW-0596">Phosphopantetheine</keyword>
<dbReference type="PANTHER" id="PTHR45527">
    <property type="entry name" value="NONRIBOSOMAL PEPTIDE SYNTHETASE"/>
    <property type="match status" value="1"/>
</dbReference>
<evidence type="ECO:0000256" key="2">
    <source>
        <dbReference type="ARBA" id="ARBA00022553"/>
    </source>
</evidence>
<reference evidence="4 5" key="1">
    <citation type="submission" date="2018-11" db="EMBL/GenBank/DDBJ databases">
        <title>Genome sequencing of Lautropia sp. KCOM 2505 (= ChDC F240).</title>
        <authorList>
            <person name="Kook J.-K."/>
            <person name="Park S.-N."/>
            <person name="Lim Y.K."/>
        </authorList>
    </citation>
    <scope>NUCLEOTIDE SEQUENCE [LARGE SCALE GENOMIC DNA]</scope>
    <source>
        <strain evidence="4 5">KCOM 2505</strain>
    </source>
</reference>
<dbReference type="InterPro" id="IPR020845">
    <property type="entry name" value="AMP-binding_CS"/>
</dbReference>
<dbReference type="Gene3D" id="3.40.50.980">
    <property type="match status" value="2"/>
</dbReference>
<dbReference type="Pfam" id="PF00501">
    <property type="entry name" value="AMP-binding"/>
    <property type="match status" value="1"/>
</dbReference>
<dbReference type="InterPro" id="IPR000873">
    <property type="entry name" value="AMP-dep_synth/lig_dom"/>
</dbReference>
<evidence type="ECO:0000259" key="3">
    <source>
        <dbReference type="Pfam" id="PF00501"/>
    </source>
</evidence>
<dbReference type="Proteomes" id="UP000270261">
    <property type="component" value="Unassembled WGS sequence"/>
</dbReference>
<dbReference type="PROSITE" id="PS00455">
    <property type="entry name" value="AMP_BINDING"/>
    <property type="match status" value="1"/>
</dbReference>
<dbReference type="AlphaFoldDB" id="A0A3R8LNR4"/>
<dbReference type="FunFam" id="2.30.38.10:FF:000001">
    <property type="entry name" value="Non-ribosomal peptide synthetase PvdI"/>
    <property type="match status" value="1"/>
</dbReference>
<organism evidence="4 5">
    <name type="scientific">Lautropia dentalis</name>
    <dbReference type="NCBI Taxonomy" id="2490857"/>
    <lineage>
        <taxon>Bacteria</taxon>
        <taxon>Pseudomonadati</taxon>
        <taxon>Pseudomonadota</taxon>
        <taxon>Betaproteobacteria</taxon>
        <taxon>Burkholderiales</taxon>
        <taxon>Burkholderiaceae</taxon>
        <taxon>Lautropia</taxon>
    </lineage>
</organism>
<dbReference type="NCBIfam" id="TIGR01733">
    <property type="entry name" value="AA-adenyl-dom"/>
    <property type="match status" value="1"/>
</dbReference>
<comment type="caution">
    <text evidence="4">The sequence shown here is derived from an EMBL/GenBank/DDBJ whole genome shotgun (WGS) entry which is preliminary data.</text>
</comment>
<dbReference type="GO" id="GO:0044550">
    <property type="term" value="P:secondary metabolite biosynthetic process"/>
    <property type="evidence" value="ECO:0007669"/>
    <property type="project" value="TreeGrafter"/>
</dbReference>
<name>A0A3R8LNR4_9BURK</name>
<proteinExistence type="predicted"/>
<dbReference type="GO" id="GO:0031177">
    <property type="term" value="F:phosphopantetheine binding"/>
    <property type="evidence" value="ECO:0007669"/>
    <property type="project" value="TreeGrafter"/>
</dbReference>